<dbReference type="InterPro" id="IPR050626">
    <property type="entry name" value="Peptidase_M16"/>
</dbReference>
<evidence type="ECO:0000259" key="7">
    <source>
        <dbReference type="Pfam" id="PF00675"/>
    </source>
</evidence>
<dbReference type="GO" id="GO:0008237">
    <property type="term" value="F:metallopeptidase activity"/>
    <property type="evidence" value="ECO:0007669"/>
    <property type="project" value="UniProtKB-KW"/>
</dbReference>
<dbReference type="HOGENOM" id="CLU_009902_1_1_7"/>
<dbReference type="AlphaFoldDB" id="B8J7Y7"/>
<protein>
    <submittedName>
        <fullName evidence="9">Peptidase M16 domain protein</fullName>
    </submittedName>
</protein>
<keyword evidence="2" id="KW-0645">Protease</keyword>
<dbReference type="GO" id="GO:0046872">
    <property type="term" value="F:metal ion binding"/>
    <property type="evidence" value="ECO:0007669"/>
    <property type="project" value="InterPro"/>
</dbReference>
<dbReference type="InterPro" id="IPR007863">
    <property type="entry name" value="Peptidase_M16_C"/>
</dbReference>
<dbReference type="Pfam" id="PF05193">
    <property type="entry name" value="Peptidase_M16_C"/>
    <property type="match status" value="1"/>
</dbReference>
<dbReference type="SUPFAM" id="SSF63411">
    <property type="entry name" value="LuxS/MPP-like metallohydrolase"/>
    <property type="match status" value="2"/>
</dbReference>
<sequence>MIASPLLVAALLTAAPAAAAPPPGDAPEIPYTMFTLGNGLTVILHEDHTAPLVGVHVQYDVGSKDERPGRTGFAHLFEHLMFQGSAHLPKGEADRLVDAAGGEANGGTSPDSTVYWEQVPSGALEQMLFIEADRMGWMFPTLTQEKLDNQRDVVRNERRQSYEMQPYGLVFEKLLANLWDPEFPYHWQTIGTHEDLEAATLADVKQFFERWYGPENAVLAIAGDIDPARTRALVEKWFGPIPGKARPAHQPPAPKPLAAEQRVSMDDRVQLPRLYLAWQTPRVFAPGDAALDVLSSVLSDGKSARLVKRLVMDEQIAQGVSAGQMSQALASMYLVVATPKPGIPLERLEREIDEELARIAREPPSAEEVQRAKNKIEAGAVFGLEPVGGFGGRAASLAGYYVRTGDPGYLAKDLARYRAVTPADVSEAARRFLRKDARVVLTVHPRPAAAGAAAGSAR</sequence>
<name>B8J7Y7_ANAD2</name>
<evidence type="ECO:0000313" key="10">
    <source>
        <dbReference type="Proteomes" id="UP000007089"/>
    </source>
</evidence>
<evidence type="ECO:0000256" key="3">
    <source>
        <dbReference type="ARBA" id="ARBA00022801"/>
    </source>
</evidence>
<evidence type="ECO:0000256" key="4">
    <source>
        <dbReference type="ARBA" id="ARBA00022833"/>
    </source>
</evidence>
<evidence type="ECO:0000256" key="6">
    <source>
        <dbReference type="SAM" id="SignalP"/>
    </source>
</evidence>
<dbReference type="KEGG" id="acp:A2cp1_0120"/>
<dbReference type="EMBL" id="CP001359">
    <property type="protein sequence ID" value="ACL63479.1"/>
    <property type="molecule type" value="Genomic_DNA"/>
</dbReference>
<dbReference type="RefSeq" id="WP_012631566.1">
    <property type="nucleotide sequence ID" value="NC_011891.1"/>
</dbReference>
<organism evidence="9 10">
    <name type="scientific">Anaeromyxobacter dehalogenans (strain ATCC BAA-258 / DSM 21875 / 2CP-1)</name>
    <dbReference type="NCBI Taxonomy" id="455488"/>
    <lineage>
        <taxon>Bacteria</taxon>
        <taxon>Pseudomonadati</taxon>
        <taxon>Myxococcota</taxon>
        <taxon>Myxococcia</taxon>
        <taxon>Myxococcales</taxon>
        <taxon>Cystobacterineae</taxon>
        <taxon>Anaeromyxobacteraceae</taxon>
        <taxon>Anaeromyxobacter</taxon>
    </lineage>
</organism>
<comment type="similarity">
    <text evidence="1">Belongs to the peptidase M16 family.</text>
</comment>
<dbReference type="PANTHER" id="PTHR43690:SF35">
    <property type="entry name" value="NON-CATALYTIC MEMBER OF PEPTIDASE SUBFAMILY M16B-RELATED"/>
    <property type="match status" value="1"/>
</dbReference>
<keyword evidence="4" id="KW-0862">Zinc</keyword>
<evidence type="ECO:0000259" key="8">
    <source>
        <dbReference type="Pfam" id="PF05193"/>
    </source>
</evidence>
<accession>B8J7Y7</accession>
<keyword evidence="10" id="KW-1185">Reference proteome</keyword>
<evidence type="ECO:0000256" key="5">
    <source>
        <dbReference type="ARBA" id="ARBA00023049"/>
    </source>
</evidence>
<feature type="domain" description="Peptidase M16 C-terminal" evidence="8">
    <location>
        <begin position="199"/>
        <end position="375"/>
    </location>
</feature>
<dbReference type="Gene3D" id="3.30.830.10">
    <property type="entry name" value="Metalloenzyme, LuxS/M16 peptidase-like"/>
    <property type="match status" value="2"/>
</dbReference>
<proteinExistence type="inferred from homology"/>
<evidence type="ECO:0000256" key="1">
    <source>
        <dbReference type="ARBA" id="ARBA00007261"/>
    </source>
</evidence>
<dbReference type="PANTHER" id="PTHR43690">
    <property type="entry name" value="NARDILYSIN"/>
    <property type="match status" value="1"/>
</dbReference>
<keyword evidence="5" id="KW-0482">Metalloprotease</keyword>
<keyword evidence="6" id="KW-0732">Signal</keyword>
<feature type="signal peptide" evidence="6">
    <location>
        <begin position="1"/>
        <end position="19"/>
    </location>
</feature>
<gene>
    <name evidence="9" type="ordered locus">A2cp1_0120</name>
</gene>
<evidence type="ECO:0000256" key="2">
    <source>
        <dbReference type="ARBA" id="ARBA00022670"/>
    </source>
</evidence>
<dbReference type="InterPro" id="IPR011249">
    <property type="entry name" value="Metalloenz_LuxS/M16"/>
</dbReference>
<dbReference type="Pfam" id="PF00675">
    <property type="entry name" value="Peptidase_M16"/>
    <property type="match status" value="1"/>
</dbReference>
<evidence type="ECO:0000313" key="9">
    <source>
        <dbReference type="EMBL" id="ACL63479.1"/>
    </source>
</evidence>
<dbReference type="InterPro" id="IPR011765">
    <property type="entry name" value="Pept_M16_N"/>
</dbReference>
<feature type="chain" id="PRO_5002872392" evidence="6">
    <location>
        <begin position="20"/>
        <end position="458"/>
    </location>
</feature>
<dbReference type="GO" id="GO:0006508">
    <property type="term" value="P:proteolysis"/>
    <property type="evidence" value="ECO:0007669"/>
    <property type="project" value="UniProtKB-KW"/>
</dbReference>
<feature type="domain" description="Peptidase M16 N-terminal" evidence="7">
    <location>
        <begin position="42"/>
        <end position="179"/>
    </location>
</feature>
<reference evidence="9" key="1">
    <citation type="submission" date="2009-01" db="EMBL/GenBank/DDBJ databases">
        <title>Complete sequence of Anaeromyxobacter dehalogenans 2CP-1.</title>
        <authorList>
            <consortium name="US DOE Joint Genome Institute"/>
            <person name="Lucas S."/>
            <person name="Copeland A."/>
            <person name="Lapidus A."/>
            <person name="Glavina del Rio T."/>
            <person name="Dalin E."/>
            <person name="Tice H."/>
            <person name="Bruce D."/>
            <person name="Goodwin L."/>
            <person name="Pitluck S."/>
            <person name="Saunders E."/>
            <person name="Brettin T."/>
            <person name="Detter J.C."/>
            <person name="Han C."/>
            <person name="Larimer F."/>
            <person name="Land M."/>
            <person name="Hauser L."/>
            <person name="Kyrpides N."/>
            <person name="Ovchinnikova G."/>
            <person name="Beliaev A.S."/>
            <person name="Richardson P."/>
        </authorList>
    </citation>
    <scope>NUCLEOTIDE SEQUENCE</scope>
    <source>
        <strain evidence="9">2CP-1</strain>
    </source>
</reference>
<keyword evidence="3" id="KW-0378">Hydrolase</keyword>
<dbReference type="Proteomes" id="UP000007089">
    <property type="component" value="Chromosome"/>
</dbReference>